<keyword evidence="2" id="KW-1185">Reference proteome</keyword>
<gene>
    <name evidence="1" type="ORF">KPL71_015318</name>
</gene>
<accession>A0ACB8KI47</accession>
<evidence type="ECO:0000313" key="2">
    <source>
        <dbReference type="Proteomes" id="UP000829398"/>
    </source>
</evidence>
<organism evidence="1 2">
    <name type="scientific">Citrus sinensis</name>
    <name type="common">Sweet orange</name>
    <name type="synonym">Citrus aurantium var. sinensis</name>
    <dbReference type="NCBI Taxonomy" id="2711"/>
    <lineage>
        <taxon>Eukaryota</taxon>
        <taxon>Viridiplantae</taxon>
        <taxon>Streptophyta</taxon>
        <taxon>Embryophyta</taxon>
        <taxon>Tracheophyta</taxon>
        <taxon>Spermatophyta</taxon>
        <taxon>Magnoliopsida</taxon>
        <taxon>eudicotyledons</taxon>
        <taxon>Gunneridae</taxon>
        <taxon>Pentapetalae</taxon>
        <taxon>rosids</taxon>
        <taxon>malvids</taxon>
        <taxon>Sapindales</taxon>
        <taxon>Rutaceae</taxon>
        <taxon>Aurantioideae</taxon>
        <taxon>Citrus</taxon>
    </lineage>
</organism>
<comment type="caution">
    <text evidence="1">The sequence shown here is derived from an EMBL/GenBank/DDBJ whole genome shotgun (WGS) entry which is preliminary data.</text>
</comment>
<protein>
    <submittedName>
        <fullName evidence="1">Uncharacterized protein</fullName>
    </submittedName>
</protein>
<reference evidence="2" key="1">
    <citation type="journal article" date="2023" name="Hortic. Res.">
        <title>A chromosome-level phased genome enabling allele-level studies in sweet orange: a case study on citrus Huanglongbing tolerance.</title>
        <authorList>
            <person name="Wu B."/>
            <person name="Yu Q."/>
            <person name="Deng Z."/>
            <person name="Duan Y."/>
            <person name="Luo F."/>
            <person name="Gmitter F. Jr."/>
        </authorList>
    </citation>
    <scope>NUCLEOTIDE SEQUENCE [LARGE SCALE GENOMIC DNA]</scope>
    <source>
        <strain evidence="2">cv. Valencia</strain>
    </source>
</reference>
<proteinExistence type="predicted"/>
<sequence>MTLLVMAVASVLIIEYSPTDVKTVAFACIHVKYEAEKENPGIHFIVVVRCVVTEKQFERDKLKHSSHQHYLIFNEKKVGDDDVVIICDICETSLQGPAYSCGTCEFSIHKSCAELPQKIDHPFHRHSLELPKTDHYSNRCGACRDECSRVAYRCYKCHYNLHYQCTKLKPSINFKDHDEHALIYFEKLPSKSECQAWCGITNPDASYLHCAICNFTIHFSCECYFVAELKCVLQEVMQSLLEKDPKDVELKTIRERNPEDLTLRDAFRSFTEKDRNQLDDIAENMESEIAGLEKTLSETGDKGPKATISERYPYSDEALAHFILRLKKSLRSKTTNVKFWDRDDVLVNVKVWGRYTVTQKLATILKDLLTKYNDIDADYSLNENCSMYFFTMLCGVVQSLCDTKIMDAKDSLIVKWWFALKSLQYAGFRIDFLFDQLKRIVLANYGPDTKIYRKERLYELETETDKLSEKIDQLKKEIEQLTANIEELNLESREIKSSAQGSEISSLSLEDNRLSDLVRFRMNNAATGLL</sequence>
<name>A0ACB8KI47_CITSI</name>
<dbReference type="EMBL" id="CM039174">
    <property type="protein sequence ID" value="KAH9754082.1"/>
    <property type="molecule type" value="Genomic_DNA"/>
</dbReference>
<evidence type="ECO:0000313" key="1">
    <source>
        <dbReference type="EMBL" id="KAH9754082.1"/>
    </source>
</evidence>
<dbReference type="Proteomes" id="UP000829398">
    <property type="component" value="Chromosome 5"/>
</dbReference>